<dbReference type="EMBL" id="UHIA01000003">
    <property type="protein sequence ID" value="SUO91357.1"/>
    <property type="molecule type" value="Genomic_DNA"/>
</dbReference>
<keyword evidence="1 3" id="KW-0560">Oxidoreductase</keyword>
<evidence type="ECO:0000313" key="3">
    <source>
        <dbReference type="EMBL" id="SUO91357.1"/>
    </source>
</evidence>
<reference evidence="3 4" key="1">
    <citation type="submission" date="2018-06" db="EMBL/GenBank/DDBJ databases">
        <authorList>
            <consortium name="Pathogen Informatics"/>
            <person name="Doyle S."/>
        </authorList>
    </citation>
    <scope>NUCLEOTIDE SEQUENCE [LARGE SCALE GENOMIC DNA]</scope>
    <source>
        <strain evidence="3 4">NCTC10717</strain>
    </source>
</reference>
<dbReference type="GO" id="GO:0042602">
    <property type="term" value="F:riboflavin reductase (NADPH) activity"/>
    <property type="evidence" value="ECO:0007669"/>
    <property type="project" value="TreeGrafter"/>
</dbReference>
<dbReference type="RefSeq" id="WP_172459347.1">
    <property type="nucleotide sequence ID" value="NZ_UHIA01000003.1"/>
</dbReference>
<proteinExistence type="predicted"/>
<evidence type="ECO:0000259" key="2">
    <source>
        <dbReference type="SMART" id="SM00903"/>
    </source>
</evidence>
<dbReference type="InterPro" id="IPR012349">
    <property type="entry name" value="Split_barrel_FMN-bd"/>
</dbReference>
<feature type="domain" description="Flavin reductase like" evidence="2">
    <location>
        <begin position="11"/>
        <end position="155"/>
    </location>
</feature>
<dbReference type="InterPro" id="IPR050268">
    <property type="entry name" value="NADH-dep_flavin_reductase"/>
</dbReference>
<evidence type="ECO:0000256" key="1">
    <source>
        <dbReference type="ARBA" id="ARBA00023002"/>
    </source>
</evidence>
<organism evidence="3 4">
    <name type="scientific">Suttonella indologenes</name>
    <dbReference type="NCBI Taxonomy" id="13276"/>
    <lineage>
        <taxon>Bacteria</taxon>
        <taxon>Pseudomonadati</taxon>
        <taxon>Pseudomonadota</taxon>
        <taxon>Gammaproteobacteria</taxon>
        <taxon>Cardiobacteriales</taxon>
        <taxon>Cardiobacteriaceae</taxon>
        <taxon>Suttonella</taxon>
    </lineage>
</organism>
<dbReference type="PANTHER" id="PTHR30466">
    <property type="entry name" value="FLAVIN REDUCTASE"/>
    <property type="match status" value="1"/>
</dbReference>
<name>A0A380MHY8_9GAMM</name>
<dbReference type="Gene3D" id="2.30.110.10">
    <property type="entry name" value="Electron Transport, Fmn-binding Protein, Chain A"/>
    <property type="match status" value="1"/>
</dbReference>
<keyword evidence="4" id="KW-1185">Reference proteome</keyword>
<dbReference type="Pfam" id="PF01613">
    <property type="entry name" value="Flavin_Reduct"/>
    <property type="match status" value="1"/>
</dbReference>
<evidence type="ECO:0000313" key="4">
    <source>
        <dbReference type="Proteomes" id="UP000254575"/>
    </source>
</evidence>
<dbReference type="SMART" id="SM00903">
    <property type="entry name" value="Flavin_Reduct"/>
    <property type="match status" value="1"/>
</dbReference>
<dbReference type="AlphaFoldDB" id="A0A380MHY8"/>
<gene>
    <name evidence="3" type="primary">C1-hpah</name>
    <name evidence="3" type="ORF">NCTC10717_00118</name>
</gene>
<dbReference type="Proteomes" id="UP000254575">
    <property type="component" value="Unassembled WGS sequence"/>
</dbReference>
<dbReference type="InterPro" id="IPR002563">
    <property type="entry name" value="Flavin_Rdtase-like_dom"/>
</dbReference>
<sequence length="157" mass="17215">MIDNEVFKAAMRLFASGITVITWKTTAAPIQGITVSAFSSLSLNPPLVLFCVDHQAHIYPELSQQQHVCVNILAAGQTALAYQFAGGDRNHLEAHLHHNNALALPMLKQAQANLLINIQNIIRQGDHDIFVGLVEESAVYPERAPLLYYNSNISDGV</sequence>
<accession>A0A380MHY8</accession>
<dbReference type="PANTHER" id="PTHR30466:SF1">
    <property type="entry name" value="FMN REDUCTASE (NADH) RUTF"/>
    <property type="match status" value="1"/>
</dbReference>
<dbReference type="EC" id="1.5.1.36" evidence="3"/>
<protein>
    <submittedName>
        <fullName evidence="3">p-hydroxyphenylacetate 3-hydroxylase, reductase component</fullName>
        <ecNumber evidence="3">1.5.1.36</ecNumber>
    </submittedName>
</protein>
<dbReference type="GO" id="GO:0010181">
    <property type="term" value="F:FMN binding"/>
    <property type="evidence" value="ECO:0007669"/>
    <property type="project" value="InterPro"/>
</dbReference>
<dbReference type="SUPFAM" id="SSF50475">
    <property type="entry name" value="FMN-binding split barrel"/>
    <property type="match status" value="1"/>
</dbReference>
<dbReference type="GO" id="GO:0036382">
    <property type="term" value="F:flavin reductase (NADH) activity"/>
    <property type="evidence" value="ECO:0007669"/>
    <property type="project" value="UniProtKB-EC"/>
</dbReference>